<dbReference type="Gene3D" id="3.30.460.10">
    <property type="entry name" value="Beta Polymerase, domain 2"/>
    <property type="match status" value="1"/>
</dbReference>
<proteinExistence type="inferred from homology"/>
<dbReference type="PANTHER" id="PTHR23092:SF15">
    <property type="entry name" value="INACTIVE NON-CANONICAL POLY(A) RNA POLYMERASE PROTEIN TRF4-2-RELATED"/>
    <property type="match status" value="1"/>
</dbReference>
<dbReference type="SUPFAM" id="SSF81301">
    <property type="entry name" value="Nucleotidyltransferase"/>
    <property type="match status" value="1"/>
</dbReference>
<organism evidence="9 10">
    <name type="scientific">Vanilla planifolia</name>
    <name type="common">Vanilla</name>
    <dbReference type="NCBI Taxonomy" id="51239"/>
    <lineage>
        <taxon>Eukaryota</taxon>
        <taxon>Viridiplantae</taxon>
        <taxon>Streptophyta</taxon>
        <taxon>Embryophyta</taxon>
        <taxon>Tracheophyta</taxon>
        <taxon>Spermatophyta</taxon>
        <taxon>Magnoliopsida</taxon>
        <taxon>Liliopsida</taxon>
        <taxon>Asparagales</taxon>
        <taxon>Orchidaceae</taxon>
        <taxon>Vanilloideae</taxon>
        <taxon>Vanilleae</taxon>
        <taxon>Vanilla</taxon>
    </lineage>
</organism>
<dbReference type="GO" id="GO:0043634">
    <property type="term" value="P:polyadenylation-dependent ncRNA catabolic process"/>
    <property type="evidence" value="ECO:0007669"/>
    <property type="project" value="TreeGrafter"/>
</dbReference>
<dbReference type="Proteomes" id="UP000639772">
    <property type="component" value="Chromosome 3"/>
</dbReference>
<reference evidence="9 10" key="1">
    <citation type="journal article" date="2020" name="Nat. Food">
        <title>A phased Vanilla planifolia genome enables genetic improvement of flavour and production.</title>
        <authorList>
            <person name="Hasing T."/>
            <person name="Tang H."/>
            <person name="Brym M."/>
            <person name="Khazi F."/>
            <person name="Huang T."/>
            <person name="Chambers A.H."/>
        </authorList>
    </citation>
    <scope>NUCLEOTIDE SEQUENCE [LARGE SCALE GENOMIC DNA]</scope>
    <source>
        <tissue evidence="9">Leaf</tissue>
    </source>
</reference>
<dbReference type="EMBL" id="JADCNM010000003">
    <property type="protein sequence ID" value="KAG0490982.1"/>
    <property type="molecule type" value="Genomic_DNA"/>
</dbReference>
<dbReference type="GO" id="GO:0003729">
    <property type="term" value="F:mRNA binding"/>
    <property type="evidence" value="ECO:0007669"/>
    <property type="project" value="TreeGrafter"/>
</dbReference>
<feature type="domain" description="Poly(A) RNA polymerase mitochondrial-like central palm" evidence="8">
    <location>
        <begin position="112"/>
        <end position="235"/>
    </location>
</feature>
<protein>
    <recommendedName>
        <fullName evidence="3">polynucleotide adenylyltransferase</fullName>
        <ecNumber evidence="3">2.7.7.19</ecNumber>
    </recommendedName>
</protein>
<dbReference type="CDD" id="cd05402">
    <property type="entry name" value="NT_PAP_TUTase"/>
    <property type="match status" value="1"/>
</dbReference>
<dbReference type="InterPro" id="IPR045862">
    <property type="entry name" value="Trf4-like"/>
</dbReference>
<dbReference type="InterPro" id="IPR054708">
    <property type="entry name" value="MTPAP-like_central"/>
</dbReference>
<evidence type="ECO:0000256" key="5">
    <source>
        <dbReference type="ARBA" id="ARBA00022723"/>
    </source>
</evidence>
<dbReference type="OrthoDB" id="273917at2759"/>
<evidence type="ECO:0000256" key="7">
    <source>
        <dbReference type="SAM" id="MobiDB-lite"/>
    </source>
</evidence>
<dbReference type="InterPro" id="IPR043519">
    <property type="entry name" value="NT_sf"/>
</dbReference>
<dbReference type="GO" id="GO:0031499">
    <property type="term" value="C:TRAMP complex"/>
    <property type="evidence" value="ECO:0007669"/>
    <property type="project" value="TreeGrafter"/>
</dbReference>
<dbReference type="EC" id="2.7.7.19" evidence="3"/>
<keyword evidence="5" id="KW-0479">Metal-binding</keyword>
<comment type="similarity">
    <text evidence="2">Belongs to the DNA polymerase type-B-like family.</text>
</comment>
<sequence>MEDADATVSYIYETLDPISVSEESVADDSESYAIFRRQITSSIVLTADIPVADYFSLDVSDESTTRCLDEPQIPTSVSSAVTVCSPEGAPAATFETAWFRARSRFKSPMLQLHKEILDFSEFVSPTPEEQDKRTAAVNHVFEVVKYIWPHCRVEVFGSFRTGLYLPTSDIDAMILDSKVKRPQTGLYALARALSQRGIAKKMQVIAKARVPIVKFVEKKSGIAFDISFDMDSGPKAADFIKEVVEKIPPLKPLCLILKVFLQQRELNEVYTGGIGSYALLAMLIAHLQIHQKSDMQVVKNSMEGNLGILFVQAPENDIGKNSFNYYKVKSAFAMAYSSLTDVRTIMSLGSHKSILGTIIRPDPVLLLHRKGGSNGQLTFNYLLPGASESSLQRCSSNADAIYNWQLLDDEPFPRGSTPKRDEDSSTRKRTTFTEKERYIELNKLRNSGNVERIGFWSEGCVKKRRFKDRDDQAKTSSHHYFR</sequence>
<dbReference type="Pfam" id="PF22600">
    <property type="entry name" value="MTPAP-like_central"/>
    <property type="match status" value="1"/>
</dbReference>
<evidence type="ECO:0000256" key="4">
    <source>
        <dbReference type="ARBA" id="ARBA00022679"/>
    </source>
</evidence>
<keyword evidence="6" id="KW-0460">Magnesium</keyword>
<dbReference type="GO" id="GO:1990817">
    <property type="term" value="F:poly(A) RNA polymerase activity"/>
    <property type="evidence" value="ECO:0007669"/>
    <property type="project" value="UniProtKB-EC"/>
</dbReference>
<dbReference type="Gene3D" id="1.10.1410.10">
    <property type="match status" value="1"/>
</dbReference>
<evidence type="ECO:0000256" key="3">
    <source>
        <dbReference type="ARBA" id="ARBA00012388"/>
    </source>
</evidence>
<comment type="caution">
    <text evidence="9">The sequence shown here is derived from an EMBL/GenBank/DDBJ whole genome shotgun (WGS) entry which is preliminary data.</text>
</comment>
<feature type="region of interest" description="Disordered" evidence="7">
    <location>
        <begin position="412"/>
        <end position="431"/>
    </location>
</feature>
<dbReference type="AlphaFoldDB" id="A0A835RS72"/>
<evidence type="ECO:0000256" key="2">
    <source>
        <dbReference type="ARBA" id="ARBA00008593"/>
    </source>
</evidence>
<evidence type="ECO:0000259" key="8">
    <source>
        <dbReference type="Pfam" id="PF22600"/>
    </source>
</evidence>
<evidence type="ECO:0000313" key="9">
    <source>
        <dbReference type="EMBL" id="KAG0490982.1"/>
    </source>
</evidence>
<feature type="compositionally biased region" description="Basic and acidic residues" evidence="7">
    <location>
        <begin position="418"/>
        <end position="431"/>
    </location>
</feature>
<dbReference type="SUPFAM" id="SSF81631">
    <property type="entry name" value="PAP/OAS1 substrate-binding domain"/>
    <property type="match status" value="1"/>
</dbReference>
<dbReference type="FunFam" id="3.30.460.10:FF:000006">
    <property type="entry name" value="non-canonical poly(A) RNA polymerase PAPD5"/>
    <property type="match status" value="1"/>
</dbReference>
<dbReference type="GO" id="GO:0005730">
    <property type="term" value="C:nucleolus"/>
    <property type="evidence" value="ECO:0007669"/>
    <property type="project" value="TreeGrafter"/>
</dbReference>
<dbReference type="GO" id="GO:0031123">
    <property type="term" value="P:RNA 3'-end processing"/>
    <property type="evidence" value="ECO:0007669"/>
    <property type="project" value="TreeGrafter"/>
</dbReference>
<name>A0A835RS72_VANPL</name>
<evidence type="ECO:0000256" key="6">
    <source>
        <dbReference type="ARBA" id="ARBA00022842"/>
    </source>
</evidence>
<dbReference type="GO" id="GO:0046872">
    <property type="term" value="F:metal ion binding"/>
    <property type="evidence" value="ECO:0007669"/>
    <property type="project" value="UniProtKB-KW"/>
</dbReference>
<comment type="cofactor">
    <cofactor evidence="1">
        <name>Mn(2+)</name>
        <dbReference type="ChEBI" id="CHEBI:29035"/>
    </cofactor>
</comment>
<keyword evidence="4" id="KW-0808">Transferase</keyword>
<dbReference type="PANTHER" id="PTHR23092">
    <property type="entry name" value="POLY(A) RNA POLYMERASE"/>
    <property type="match status" value="1"/>
</dbReference>
<evidence type="ECO:0000256" key="1">
    <source>
        <dbReference type="ARBA" id="ARBA00001936"/>
    </source>
</evidence>
<accession>A0A835RS72</accession>
<evidence type="ECO:0000313" key="10">
    <source>
        <dbReference type="Proteomes" id="UP000639772"/>
    </source>
</evidence>
<gene>
    <name evidence="9" type="ORF">HPP92_007845</name>
</gene>